<dbReference type="Pfam" id="PF00300">
    <property type="entry name" value="His_Phos_1"/>
    <property type="match status" value="1"/>
</dbReference>
<dbReference type="Gene3D" id="3.40.50.1240">
    <property type="entry name" value="Phosphoglycerate mutase-like"/>
    <property type="match status" value="1"/>
</dbReference>
<dbReference type="FunFam" id="3.40.50.1240:FF:000039">
    <property type="entry name" value="Phosphoglycerate mutase family protein"/>
    <property type="match status" value="1"/>
</dbReference>
<reference evidence="1 2" key="2">
    <citation type="journal article" date="2017" name="Front. Plant Sci.">
        <title>Gene Classification and Mining of Molecular Markers Useful in Red Clover (Trifolium pratense) Breeding.</title>
        <authorList>
            <person name="Istvanek J."/>
            <person name="Dluhosova J."/>
            <person name="Dluhos P."/>
            <person name="Patkova L."/>
            <person name="Nedelnik J."/>
            <person name="Repkova J."/>
        </authorList>
    </citation>
    <scope>NUCLEOTIDE SEQUENCE [LARGE SCALE GENOMIC DNA]</scope>
    <source>
        <strain evidence="2">cv. Tatra</strain>
        <tissue evidence="1">Young leaves</tissue>
    </source>
</reference>
<sequence length="267" mass="30094">MSWTSISYQNVVIMRHGERLDNIDPSWASTALRPWDPPLAQPGHIRAFQMGRGIQQSLKYPIHRVFVSPFLRCVQTVVELVAALPTINDDLKTDIGEDNFIDTSKVKVSIEYGLCEVFNNVAIRPDVAPKDGNISFDISELEAMLPNGTVDYNVQKVYNELPQWGESFLQARARYQQTIKELADKYPTENLLFLTHGEGLQTALSSTRKDGAKAKLQYCAYVELRRPIFNKDQSFDGGEFNVLPHYSQTGVSYISSVASKDINQTSK</sequence>
<dbReference type="GO" id="GO:0003824">
    <property type="term" value="F:catalytic activity"/>
    <property type="evidence" value="ECO:0007669"/>
    <property type="project" value="InterPro"/>
</dbReference>
<dbReference type="SUPFAM" id="SSF53254">
    <property type="entry name" value="Phosphoglycerate mutase-like"/>
    <property type="match status" value="1"/>
</dbReference>
<dbReference type="InterPro" id="IPR013078">
    <property type="entry name" value="His_Pase_superF_clade-1"/>
</dbReference>
<accession>A0A2K3PML4</accession>
<reference evidence="1 2" key="1">
    <citation type="journal article" date="2014" name="Am. J. Bot.">
        <title>Genome assembly and annotation for red clover (Trifolium pratense; Fabaceae).</title>
        <authorList>
            <person name="Istvanek J."/>
            <person name="Jaros M."/>
            <person name="Krenek A."/>
            <person name="Repkova J."/>
        </authorList>
    </citation>
    <scope>NUCLEOTIDE SEQUENCE [LARGE SCALE GENOMIC DNA]</scope>
    <source>
        <strain evidence="2">cv. Tatra</strain>
        <tissue evidence="1">Young leaves</tissue>
    </source>
</reference>
<comment type="caution">
    <text evidence="1">The sequence shown here is derived from an EMBL/GenBank/DDBJ whole genome shotgun (WGS) entry which is preliminary data.</text>
</comment>
<dbReference type="Proteomes" id="UP000236291">
    <property type="component" value="Unassembled WGS sequence"/>
</dbReference>
<dbReference type="EMBL" id="ASHM01008579">
    <property type="protein sequence ID" value="PNY16504.1"/>
    <property type="molecule type" value="Genomic_DNA"/>
</dbReference>
<dbReference type="InterPro" id="IPR051710">
    <property type="entry name" value="Phosphatase_SH3-domain"/>
</dbReference>
<dbReference type="STRING" id="57577.A0A2K3PML4"/>
<dbReference type="InterPro" id="IPR029033">
    <property type="entry name" value="His_PPase_superfam"/>
</dbReference>
<proteinExistence type="predicted"/>
<dbReference type="PROSITE" id="PS00175">
    <property type="entry name" value="PG_MUTASE"/>
    <property type="match status" value="1"/>
</dbReference>
<evidence type="ECO:0000313" key="1">
    <source>
        <dbReference type="EMBL" id="PNY16504.1"/>
    </source>
</evidence>
<dbReference type="InterPro" id="IPR001345">
    <property type="entry name" value="PG/BPGM_mutase_AS"/>
</dbReference>
<organism evidence="1 2">
    <name type="scientific">Trifolium pratense</name>
    <name type="common">Red clover</name>
    <dbReference type="NCBI Taxonomy" id="57577"/>
    <lineage>
        <taxon>Eukaryota</taxon>
        <taxon>Viridiplantae</taxon>
        <taxon>Streptophyta</taxon>
        <taxon>Embryophyta</taxon>
        <taxon>Tracheophyta</taxon>
        <taxon>Spermatophyta</taxon>
        <taxon>Magnoliopsida</taxon>
        <taxon>eudicotyledons</taxon>
        <taxon>Gunneridae</taxon>
        <taxon>Pentapetalae</taxon>
        <taxon>rosids</taxon>
        <taxon>fabids</taxon>
        <taxon>Fabales</taxon>
        <taxon>Fabaceae</taxon>
        <taxon>Papilionoideae</taxon>
        <taxon>50 kb inversion clade</taxon>
        <taxon>NPAAA clade</taxon>
        <taxon>Hologalegina</taxon>
        <taxon>IRL clade</taxon>
        <taxon>Trifolieae</taxon>
        <taxon>Trifolium</taxon>
    </lineage>
</organism>
<evidence type="ECO:0000313" key="2">
    <source>
        <dbReference type="Proteomes" id="UP000236291"/>
    </source>
</evidence>
<dbReference type="CDD" id="cd07067">
    <property type="entry name" value="HP_PGM_like"/>
    <property type="match status" value="1"/>
</dbReference>
<name>A0A2K3PML4_TRIPR</name>
<dbReference type="InterPro" id="IPR012398">
    <property type="entry name" value="PRIB5"/>
</dbReference>
<protein>
    <submittedName>
        <fullName evidence="1">Phosphoglycerate mutase family protein</fullName>
    </submittedName>
</protein>
<dbReference type="AlphaFoldDB" id="A0A2K3PML4"/>
<dbReference type="PANTHER" id="PTHR16469">
    <property type="entry name" value="UBIQUITIN-ASSOCIATED AND SH3 DOMAIN-CONTAINING BA-RELATED"/>
    <property type="match status" value="1"/>
</dbReference>
<dbReference type="PANTHER" id="PTHR16469:SF49">
    <property type="entry name" value="PHOSPHOGLYCERATE MUTASE FAMILY PROTEIN"/>
    <property type="match status" value="1"/>
</dbReference>
<gene>
    <name evidence="1" type="ORF">L195_g013226</name>
</gene>
<dbReference type="PIRSF" id="PIRSF015897">
    <property type="entry name" value="PRIB5"/>
    <property type="match status" value="1"/>
</dbReference>